<comment type="similarity">
    <text evidence="1">Belongs to the universal ribosomal protein uL4 family.</text>
</comment>
<feature type="compositionally biased region" description="Basic residues" evidence="4">
    <location>
        <begin position="30"/>
        <end position="41"/>
    </location>
</feature>
<dbReference type="NCBIfam" id="TIGR03953">
    <property type="entry name" value="rplD_bact"/>
    <property type="match status" value="1"/>
</dbReference>
<keyword evidence="2 5" id="KW-0689">Ribosomal protein</keyword>
<keyword evidence="3" id="KW-0687">Ribonucleoprotein</keyword>
<evidence type="ECO:0000256" key="1">
    <source>
        <dbReference type="ARBA" id="ARBA00010528"/>
    </source>
</evidence>
<dbReference type="Pfam" id="PF00573">
    <property type="entry name" value="Ribosomal_L4"/>
    <property type="match status" value="1"/>
</dbReference>
<dbReference type="InterPro" id="IPR023574">
    <property type="entry name" value="Ribosomal_uL4_dom_sf"/>
</dbReference>
<dbReference type="PANTHER" id="PTHR10746:SF6">
    <property type="entry name" value="LARGE RIBOSOMAL SUBUNIT PROTEIN UL4M"/>
    <property type="match status" value="1"/>
</dbReference>
<feature type="region of interest" description="Disordered" evidence="4">
    <location>
        <begin position="17"/>
        <end position="42"/>
    </location>
</feature>
<sequence>PLVHQVVTAYLATGRQGTKAQKSKAEVRGGGRKPWRQKGTGRARAGSIRSPLWRGGGRTFAARTRSHAQKINRSMYRGAMRSIVGELIRRDCLVLVPELTLEAPKTRDLVAKLRTWQLDSVLIVTETPDERLTLAARNLTWAELCPLTRLNPVALLRYEKVLMTLPAWKQLEVRLS</sequence>
<reference evidence="5" key="2">
    <citation type="journal article" date="2014" name="ISME J.">
        <title>Microbial stratification in low pH oxic and suboxic macroscopic growths along an acid mine drainage.</title>
        <authorList>
            <person name="Mendez-Garcia C."/>
            <person name="Mesa V."/>
            <person name="Sprenger R.R."/>
            <person name="Richter M."/>
            <person name="Diez M.S."/>
            <person name="Solano J."/>
            <person name="Bargiela R."/>
            <person name="Golyshina O.V."/>
            <person name="Manteca A."/>
            <person name="Ramos J.L."/>
            <person name="Gallego J.R."/>
            <person name="Llorente I."/>
            <person name="Martins Dos Santos V.A."/>
            <person name="Jensen O.N."/>
            <person name="Pelaez A.I."/>
            <person name="Sanchez J."/>
            <person name="Ferrer M."/>
        </authorList>
    </citation>
    <scope>NUCLEOTIDE SEQUENCE</scope>
</reference>
<evidence type="ECO:0000313" key="5">
    <source>
        <dbReference type="EMBL" id="EQD56711.1"/>
    </source>
</evidence>
<dbReference type="InterPro" id="IPR002136">
    <property type="entry name" value="Ribosomal_uL4"/>
</dbReference>
<gene>
    <name evidence="5" type="ORF">B2A_05130</name>
</gene>
<dbReference type="GO" id="GO:0003735">
    <property type="term" value="F:structural constituent of ribosome"/>
    <property type="evidence" value="ECO:0007669"/>
    <property type="project" value="InterPro"/>
</dbReference>
<evidence type="ECO:0000256" key="2">
    <source>
        <dbReference type="ARBA" id="ARBA00022980"/>
    </source>
</evidence>
<dbReference type="InterPro" id="IPR013005">
    <property type="entry name" value="Ribosomal_uL4-like"/>
</dbReference>
<dbReference type="GO" id="GO:0005840">
    <property type="term" value="C:ribosome"/>
    <property type="evidence" value="ECO:0007669"/>
    <property type="project" value="UniProtKB-KW"/>
</dbReference>
<dbReference type="GO" id="GO:1990904">
    <property type="term" value="C:ribonucleoprotein complex"/>
    <property type="evidence" value="ECO:0007669"/>
    <property type="project" value="UniProtKB-KW"/>
</dbReference>
<evidence type="ECO:0000256" key="3">
    <source>
        <dbReference type="ARBA" id="ARBA00023274"/>
    </source>
</evidence>
<proteinExistence type="inferred from homology"/>
<organism evidence="5">
    <name type="scientific">mine drainage metagenome</name>
    <dbReference type="NCBI Taxonomy" id="410659"/>
    <lineage>
        <taxon>unclassified sequences</taxon>
        <taxon>metagenomes</taxon>
        <taxon>ecological metagenomes</taxon>
    </lineage>
</organism>
<feature type="non-terminal residue" evidence="5">
    <location>
        <position position="1"/>
    </location>
</feature>
<reference evidence="5" key="1">
    <citation type="submission" date="2013-08" db="EMBL/GenBank/DDBJ databases">
        <authorList>
            <person name="Mendez C."/>
            <person name="Richter M."/>
            <person name="Ferrer M."/>
            <person name="Sanchez J."/>
        </authorList>
    </citation>
    <scope>NUCLEOTIDE SEQUENCE</scope>
</reference>
<protein>
    <submittedName>
        <fullName evidence="5">50S ribosomal protein L4</fullName>
    </submittedName>
</protein>
<comment type="caution">
    <text evidence="5">The sequence shown here is derived from an EMBL/GenBank/DDBJ whole genome shotgun (WGS) entry which is preliminary data.</text>
</comment>
<dbReference type="Gene3D" id="3.40.1370.10">
    <property type="match status" value="1"/>
</dbReference>
<dbReference type="HAMAP" id="MF_01328_B">
    <property type="entry name" value="Ribosomal_uL4_B"/>
    <property type="match status" value="1"/>
</dbReference>
<dbReference type="SUPFAM" id="SSF52166">
    <property type="entry name" value="Ribosomal protein L4"/>
    <property type="match status" value="1"/>
</dbReference>
<dbReference type="AlphaFoldDB" id="T1A7S5"/>
<name>T1A7S5_9ZZZZ</name>
<dbReference type="PANTHER" id="PTHR10746">
    <property type="entry name" value="50S RIBOSOMAL PROTEIN L4"/>
    <property type="match status" value="1"/>
</dbReference>
<dbReference type="EMBL" id="AUZZ01003527">
    <property type="protein sequence ID" value="EQD56711.1"/>
    <property type="molecule type" value="Genomic_DNA"/>
</dbReference>
<evidence type="ECO:0000256" key="4">
    <source>
        <dbReference type="SAM" id="MobiDB-lite"/>
    </source>
</evidence>
<accession>T1A7S5</accession>
<dbReference type="GO" id="GO:0006412">
    <property type="term" value="P:translation"/>
    <property type="evidence" value="ECO:0007669"/>
    <property type="project" value="InterPro"/>
</dbReference>